<keyword evidence="7 11" id="KW-0479">Metal-binding</keyword>
<comment type="cofactor">
    <cofactor evidence="1 11">
        <name>heme</name>
        <dbReference type="ChEBI" id="CHEBI:30413"/>
    </cofactor>
</comment>
<evidence type="ECO:0000313" key="14">
    <source>
        <dbReference type="EMBL" id="JAC44746.1"/>
    </source>
</evidence>
<dbReference type="Pfam" id="PF00067">
    <property type="entry name" value="p450"/>
    <property type="match status" value="1"/>
</dbReference>
<evidence type="ECO:0000256" key="12">
    <source>
        <dbReference type="RuleBase" id="RU000461"/>
    </source>
</evidence>
<keyword evidence="9 11" id="KW-0408">Iron</keyword>
<dbReference type="GO" id="GO:0004497">
    <property type="term" value="F:monooxygenase activity"/>
    <property type="evidence" value="ECO:0007669"/>
    <property type="project" value="UniProtKB-KW"/>
</dbReference>
<dbReference type="EMBL" id="GAKP01014206">
    <property type="protein sequence ID" value="JAC44746.1"/>
    <property type="molecule type" value="Transcribed_RNA"/>
</dbReference>
<dbReference type="OrthoDB" id="1470350at2759"/>
<dbReference type="PROSITE" id="PS00086">
    <property type="entry name" value="CYTOCHROME_P450"/>
    <property type="match status" value="1"/>
</dbReference>
<comment type="similarity">
    <text evidence="5 12">Belongs to the cytochrome P450 family.</text>
</comment>
<dbReference type="GO" id="GO:0020037">
    <property type="term" value="F:heme binding"/>
    <property type="evidence" value="ECO:0007669"/>
    <property type="project" value="InterPro"/>
</dbReference>
<dbReference type="PANTHER" id="PTHR24291:SF106">
    <property type="entry name" value="CYTOCHROME P450 4G1-RELATED"/>
    <property type="match status" value="1"/>
</dbReference>
<proteinExistence type="inferred from homology"/>
<dbReference type="PRINTS" id="PR00465">
    <property type="entry name" value="EP450IV"/>
</dbReference>
<dbReference type="InterPro" id="IPR050196">
    <property type="entry name" value="Cytochrome_P450_Monoox"/>
</dbReference>
<evidence type="ECO:0000256" key="13">
    <source>
        <dbReference type="SAM" id="Phobius"/>
    </source>
</evidence>
<protein>
    <submittedName>
        <fullName evidence="14">Cytochrome P450 4g1</fullName>
    </submittedName>
</protein>
<keyword evidence="6 11" id="KW-0349">Heme</keyword>
<comment type="subcellular location">
    <subcellularLocation>
        <location evidence="4">Endoplasmic reticulum membrane</location>
        <topology evidence="4">Peripheral membrane protein</topology>
    </subcellularLocation>
    <subcellularLocation>
        <location evidence="3">Microsome membrane</location>
        <topology evidence="3">Peripheral membrane protein</topology>
    </subcellularLocation>
</comment>
<dbReference type="InterPro" id="IPR002403">
    <property type="entry name" value="Cyt_P450_E_grp-IV"/>
</dbReference>
<evidence type="ECO:0000256" key="2">
    <source>
        <dbReference type="ARBA" id="ARBA00003690"/>
    </source>
</evidence>
<keyword evidence="13" id="KW-1133">Transmembrane helix</keyword>
<feature type="binding site" description="axial binding residue" evidence="11">
    <location>
        <position position="496"/>
    </location>
    <ligand>
        <name>heme</name>
        <dbReference type="ChEBI" id="CHEBI:30413"/>
    </ligand>
    <ligandPart>
        <name>Fe</name>
        <dbReference type="ChEBI" id="CHEBI:18248"/>
    </ligandPart>
</feature>
<sequence>MDYTNATAEQHITGAKSYILSSPFYISLIGALLALALYDIWFRNTDAYKKLKSIPGPPVLPLIGHAHLVLGITPTEMVLKAIEYFNYYGETISGCFFNLMVVFLTNPADFEIILNSSVHLEKSNEYRFFQPWFGDGLLISKGDHWRLHRKMIAPTFHQSILKSFVPAFVQHSKKIANRLEAKYLGREFDVHEHMSQTTVEILLSTAMGMKQLPAGKECARYAEAVLEMCDIIQKRQVKAHYRFDFVYQWTQLRKRCDKMMSIILALTRRVITERRELFNVETDGVLDQQDGLNARASGREKEGLRDDLDEIDEESDVGAKRRLAFLDAMVEMTKNPDIAWTEKDVMDEVNTIMFEGHDTTSAGSSFVLSLLGIHKDVQARVYEEQKQIFADDLTRDCTFADTLEMQYLERVIKETLRLYPPVPVIGRKVNEDVRLASGPYTIPKGTTVVLANYAVHRRPDCYENPEKFDPDNFLPEKVSKRHYYSYVPFSAGPRSCVGRKYAMLMLKVLLSTLVRQFEIHSNVDETQFVLQGDIILKLANGFKIVLTRREV</sequence>
<accession>A0A034VN67</accession>
<dbReference type="PANTHER" id="PTHR24291">
    <property type="entry name" value="CYTOCHROME P450 FAMILY 4"/>
    <property type="match status" value="1"/>
</dbReference>
<organism evidence="14">
    <name type="scientific">Bactrocera dorsalis</name>
    <name type="common">Oriental fruit fly</name>
    <name type="synonym">Dacus dorsalis</name>
    <dbReference type="NCBI Taxonomy" id="27457"/>
    <lineage>
        <taxon>Eukaryota</taxon>
        <taxon>Metazoa</taxon>
        <taxon>Ecdysozoa</taxon>
        <taxon>Arthropoda</taxon>
        <taxon>Hexapoda</taxon>
        <taxon>Insecta</taxon>
        <taxon>Pterygota</taxon>
        <taxon>Neoptera</taxon>
        <taxon>Endopterygota</taxon>
        <taxon>Diptera</taxon>
        <taxon>Brachycera</taxon>
        <taxon>Muscomorpha</taxon>
        <taxon>Tephritoidea</taxon>
        <taxon>Tephritidae</taxon>
        <taxon>Bactrocera</taxon>
        <taxon>Bactrocera</taxon>
    </lineage>
</organism>
<dbReference type="GO" id="GO:0005506">
    <property type="term" value="F:iron ion binding"/>
    <property type="evidence" value="ECO:0007669"/>
    <property type="project" value="InterPro"/>
</dbReference>
<evidence type="ECO:0000256" key="11">
    <source>
        <dbReference type="PIRSR" id="PIRSR602403-1"/>
    </source>
</evidence>
<dbReference type="CDD" id="cd20628">
    <property type="entry name" value="CYP4"/>
    <property type="match status" value="1"/>
</dbReference>
<evidence type="ECO:0000256" key="5">
    <source>
        <dbReference type="ARBA" id="ARBA00010617"/>
    </source>
</evidence>
<dbReference type="GO" id="GO:0016705">
    <property type="term" value="F:oxidoreductase activity, acting on paired donors, with incorporation or reduction of molecular oxygen"/>
    <property type="evidence" value="ECO:0007669"/>
    <property type="project" value="InterPro"/>
</dbReference>
<dbReference type="InterPro" id="IPR017972">
    <property type="entry name" value="Cyt_P450_CS"/>
</dbReference>
<keyword evidence="13" id="KW-0812">Transmembrane</keyword>
<evidence type="ECO:0000256" key="10">
    <source>
        <dbReference type="ARBA" id="ARBA00023033"/>
    </source>
</evidence>
<name>A0A034VN67_BACDO</name>
<comment type="function">
    <text evidence="2">May be involved in the metabolism of insect hormones and in the breakdown of synthetic insecticides.</text>
</comment>
<dbReference type="Gene3D" id="1.10.630.10">
    <property type="entry name" value="Cytochrome P450"/>
    <property type="match status" value="1"/>
</dbReference>
<evidence type="ECO:0000256" key="6">
    <source>
        <dbReference type="ARBA" id="ARBA00022617"/>
    </source>
</evidence>
<evidence type="ECO:0000256" key="9">
    <source>
        <dbReference type="ARBA" id="ARBA00023004"/>
    </source>
</evidence>
<evidence type="ECO:0000256" key="3">
    <source>
        <dbReference type="ARBA" id="ARBA00004174"/>
    </source>
</evidence>
<keyword evidence="13" id="KW-0472">Membrane</keyword>
<keyword evidence="8 12" id="KW-0560">Oxidoreductase</keyword>
<dbReference type="SUPFAM" id="SSF48264">
    <property type="entry name" value="Cytochrome P450"/>
    <property type="match status" value="1"/>
</dbReference>
<dbReference type="AlphaFoldDB" id="A0A034VN67"/>
<dbReference type="InterPro" id="IPR001128">
    <property type="entry name" value="Cyt_P450"/>
</dbReference>
<evidence type="ECO:0000256" key="4">
    <source>
        <dbReference type="ARBA" id="ARBA00004406"/>
    </source>
</evidence>
<reference evidence="14" key="1">
    <citation type="journal article" date="2014" name="BMC Genomics">
        <title>Characterizing the developmental transcriptome of the oriental fruit fly, Bactrocera dorsalis (Diptera: Tephritidae) through comparative genomic analysis with Drosophila melanogaster utilizing modENCODE datasets.</title>
        <authorList>
            <person name="Geib S.M."/>
            <person name="Calla B."/>
            <person name="Hall B."/>
            <person name="Hou S."/>
            <person name="Manoukis N.C."/>
        </authorList>
    </citation>
    <scope>NUCLEOTIDE SEQUENCE</scope>
    <source>
        <strain evidence="14">Punador</strain>
    </source>
</reference>
<feature type="transmembrane region" description="Helical" evidence="13">
    <location>
        <begin position="24"/>
        <end position="42"/>
    </location>
</feature>
<keyword evidence="10 12" id="KW-0503">Monooxygenase</keyword>
<evidence type="ECO:0000256" key="7">
    <source>
        <dbReference type="ARBA" id="ARBA00022723"/>
    </source>
</evidence>
<evidence type="ECO:0000256" key="8">
    <source>
        <dbReference type="ARBA" id="ARBA00023002"/>
    </source>
</evidence>
<evidence type="ECO:0000256" key="1">
    <source>
        <dbReference type="ARBA" id="ARBA00001971"/>
    </source>
</evidence>
<gene>
    <name evidence="14" type="primary">CP4G1</name>
</gene>
<dbReference type="GO" id="GO:0005789">
    <property type="term" value="C:endoplasmic reticulum membrane"/>
    <property type="evidence" value="ECO:0007669"/>
    <property type="project" value="UniProtKB-SubCell"/>
</dbReference>
<dbReference type="PRINTS" id="PR00385">
    <property type="entry name" value="P450"/>
</dbReference>
<dbReference type="InterPro" id="IPR036396">
    <property type="entry name" value="Cyt_P450_sf"/>
</dbReference>